<dbReference type="PANTHER" id="PTHR43305">
    <property type="entry name" value="FAMILY N-ACETYLTRANSFERASE, PUTATIVE (AFU_ORTHOLOGUE AFUA_2G01380)-RELATED"/>
    <property type="match status" value="1"/>
</dbReference>
<keyword evidence="2" id="KW-0808">Transferase</keyword>
<dbReference type="HOGENOM" id="CLU_013985_11_0_0"/>
<name>A0A068NVK6_FIMGI</name>
<evidence type="ECO:0000259" key="1">
    <source>
        <dbReference type="PROSITE" id="PS51186"/>
    </source>
</evidence>
<dbReference type="PROSITE" id="PS51186">
    <property type="entry name" value="GNAT"/>
    <property type="match status" value="1"/>
</dbReference>
<dbReference type="AlphaFoldDB" id="A0A068NVK6"/>
<dbReference type="SUPFAM" id="SSF55729">
    <property type="entry name" value="Acyl-CoA N-acyltransferases (Nat)"/>
    <property type="match status" value="1"/>
</dbReference>
<feature type="domain" description="N-acetyltransferase" evidence="1">
    <location>
        <begin position="2"/>
        <end position="142"/>
    </location>
</feature>
<dbReference type="STRING" id="661478.OP10G_4113"/>
<gene>
    <name evidence="2" type="ORF">OP10G_4113</name>
</gene>
<dbReference type="CDD" id="cd04301">
    <property type="entry name" value="NAT_SF"/>
    <property type="match status" value="1"/>
</dbReference>
<dbReference type="InterPro" id="IPR000182">
    <property type="entry name" value="GNAT_dom"/>
</dbReference>
<organism evidence="2 3">
    <name type="scientific">Fimbriimonas ginsengisoli Gsoil 348</name>
    <dbReference type="NCBI Taxonomy" id="661478"/>
    <lineage>
        <taxon>Bacteria</taxon>
        <taxon>Bacillati</taxon>
        <taxon>Armatimonadota</taxon>
        <taxon>Fimbriimonadia</taxon>
        <taxon>Fimbriimonadales</taxon>
        <taxon>Fimbriimonadaceae</taxon>
        <taxon>Fimbriimonas</taxon>
    </lineage>
</organism>
<dbReference type="eggNOG" id="COG0456">
    <property type="taxonomic scope" value="Bacteria"/>
</dbReference>
<keyword evidence="3" id="KW-1185">Reference proteome</keyword>
<dbReference type="OrthoDB" id="67353at2"/>
<dbReference type="InterPro" id="IPR016181">
    <property type="entry name" value="Acyl_CoA_acyltransferase"/>
</dbReference>
<dbReference type="Pfam" id="PF00583">
    <property type="entry name" value="Acetyltransf_1"/>
    <property type="match status" value="1"/>
</dbReference>
<proteinExistence type="predicted"/>
<reference evidence="2 3" key="1">
    <citation type="journal article" date="2014" name="PLoS ONE">
        <title>The first complete genome sequence of the class fimbriimonadia in the phylum armatimonadetes.</title>
        <authorList>
            <person name="Hu Z.Y."/>
            <person name="Wang Y.Z."/>
            <person name="Im W.T."/>
            <person name="Wang S.Y."/>
            <person name="Zhao G.P."/>
            <person name="Zheng H.J."/>
            <person name="Quan Z.X."/>
        </authorList>
    </citation>
    <scope>NUCLEOTIDE SEQUENCE [LARGE SCALE GENOMIC DNA]</scope>
    <source>
        <strain evidence="2">Gsoil 348</strain>
    </source>
</reference>
<dbReference type="Gene3D" id="3.40.630.30">
    <property type="match status" value="1"/>
</dbReference>
<evidence type="ECO:0000313" key="3">
    <source>
        <dbReference type="Proteomes" id="UP000027982"/>
    </source>
</evidence>
<dbReference type="GO" id="GO:0016747">
    <property type="term" value="F:acyltransferase activity, transferring groups other than amino-acyl groups"/>
    <property type="evidence" value="ECO:0007669"/>
    <property type="project" value="InterPro"/>
</dbReference>
<protein>
    <submittedName>
        <fullName evidence="2">Histone acetyltransferase HPA2-related acetyltransferase</fullName>
    </submittedName>
</protein>
<accession>A0A068NVK6</accession>
<evidence type="ECO:0000313" key="2">
    <source>
        <dbReference type="EMBL" id="AIE87481.1"/>
    </source>
</evidence>
<dbReference type="InterPro" id="IPR052777">
    <property type="entry name" value="Acetyltransferase_Enz"/>
</dbReference>
<dbReference type="PANTHER" id="PTHR43305:SF1">
    <property type="entry name" value="FAMILY N-ACETYLTRANSFERASE, PUTATIVE (AFU_ORTHOLOGUE AFUA_2G01380)-RELATED"/>
    <property type="match status" value="1"/>
</dbReference>
<dbReference type="KEGG" id="fgi:OP10G_4113"/>
<dbReference type="Proteomes" id="UP000027982">
    <property type="component" value="Chromosome"/>
</dbReference>
<dbReference type="EMBL" id="CP007139">
    <property type="protein sequence ID" value="AIE87481.1"/>
    <property type="molecule type" value="Genomic_DNA"/>
</dbReference>
<dbReference type="RefSeq" id="WP_052547864.1">
    <property type="nucleotide sequence ID" value="NZ_CP007139.1"/>
</dbReference>
<sequence length="142" mass="15980">MPVVRKLFAEYQLDLGFDLGFQSFQQELDGLPGKYGPPKGAILLAEEGGEVAAGAAIRDLGDGICEIKRLYVRPPFRRRGLAKSISIALIHRARELGYERVRLDTLRRLTGALELYLALGFEEIPAYNFSPMPDIIYLERRI</sequence>